<protein>
    <submittedName>
        <fullName evidence="1">Uncharacterized protein</fullName>
    </submittedName>
</protein>
<dbReference type="EMBL" id="WNXC01000006">
    <property type="protein sequence ID" value="MBB2150344.1"/>
    <property type="molecule type" value="Genomic_DNA"/>
</dbReference>
<evidence type="ECO:0000313" key="1">
    <source>
        <dbReference type="EMBL" id="MBB2150344.1"/>
    </source>
</evidence>
<reference evidence="1 2" key="1">
    <citation type="submission" date="2019-11" db="EMBL/GenBank/DDBJ databases">
        <title>Description of Pedobacter sp. LMG 31462T.</title>
        <authorList>
            <person name="Carlier A."/>
            <person name="Qi S."/>
            <person name="Vandamme P."/>
        </authorList>
    </citation>
    <scope>NUCLEOTIDE SEQUENCE [LARGE SCALE GENOMIC DNA]</scope>
    <source>
        <strain evidence="1 2">LMG 31462</strain>
    </source>
</reference>
<name>A0ABR6EZU8_9SPHI</name>
<keyword evidence="2" id="KW-1185">Reference proteome</keyword>
<dbReference type="Proteomes" id="UP000636110">
    <property type="component" value="Unassembled WGS sequence"/>
</dbReference>
<evidence type="ECO:0000313" key="2">
    <source>
        <dbReference type="Proteomes" id="UP000636110"/>
    </source>
</evidence>
<gene>
    <name evidence="1" type="ORF">GM920_15715</name>
</gene>
<comment type="caution">
    <text evidence="1">The sequence shown here is derived from an EMBL/GenBank/DDBJ whole genome shotgun (WGS) entry which is preliminary data.</text>
</comment>
<organism evidence="1 2">
    <name type="scientific">Pedobacter gandavensis</name>
    <dbReference type="NCBI Taxonomy" id="2679963"/>
    <lineage>
        <taxon>Bacteria</taxon>
        <taxon>Pseudomonadati</taxon>
        <taxon>Bacteroidota</taxon>
        <taxon>Sphingobacteriia</taxon>
        <taxon>Sphingobacteriales</taxon>
        <taxon>Sphingobacteriaceae</taxon>
        <taxon>Pedobacter</taxon>
    </lineage>
</organism>
<sequence length="51" mass="5960">MIIYKTTTQENQRKTLANHALTKPGISDKLKASIRTQKNTYNQLDISKYYQ</sequence>
<proteinExistence type="predicted"/>
<accession>A0ABR6EZU8</accession>
<dbReference type="RefSeq" id="WP_182959247.1">
    <property type="nucleotide sequence ID" value="NZ_WNXC01000006.1"/>
</dbReference>